<dbReference type="EMBL" id="GANO01002563">
    <property type="protein sequence ID" value="JAB57308.1"/>
    <property type="molecule type" value="mRNA"/>
</dbReference>
<accession>U5EXF5</accession>
<evidence type="ECO:0000259" key="4">
    <source>
        <dbReference type="Pfam" id="PF02230"/>
    </source>
</evidence>
<reference evidence="5" key="1">
    <citation type="journal article" date="2014" name="Insect Biochem. Mol. Biol.">
        <title>An insight into the sialome of the frog biting fly, Corethrella appendiculata.</title>
        <authorList>
            <person name="Ribeiro J.M.C."/>
            <person name="Chagas A.C."/>
            <person name="Pham V.M."/>
            <person name="Lounibos L.P."/>
            <person name="Calvo E."/>
        </authorList>
    </citation>
    <scope>NUCLEOTIDE SEQUENCE</scope>
    <source>
        <tissue evidence="5">Salivary glands</tissue>
    </source>
</reference>
<evidence type="ECO:0000256" key="2">
    <source>
        <dbReference type="ARBA" id="ARBA00012423"/>
    </source>
</evidence>
<dbReference type="SUPFAM" id="SSF53474">
    <property type="entry name" value="alpha/beta-Hydrolases"/>
    <property type="match status" value="1"/>
</dbReference>
<evidence type="ECO:0000256" key="1">
    <source>
        <dbReference type="ARBA" id="ARBA00006499"/>
    </source>
</evidence>
<dbReference type="GO" id="GO:0005737">
    <property type="term" value="C:cytoplasm"/>
    <property type="evidence" value="ECO:0007669"/>
    <property type="project" value="TreeGrafter"/>
</dbReference>
<feature type="domain" description="Phospholipase/carboxylesterase/thioesterase" evidence="4">
    <location>
        <begin position="7"/>
        <end position="226"/>
    </location>
</feature>
<evidence type="ECO:0000256" key="3">
    <source>
        <dbReference type="ARBA" id="ARBA00022801"/>
    </source>
</evidence>
<dbReference type="PANTHER" id="PTHR10655">
    <property type="entry name" value="LYSOPHOSPHOLIPASE-RELATED"/>
    <property type="match status" value="1"/>
</dbReference>
<dbReference type="EC" id="3.1.2.22" evidence="2"/>
<name>U5EXF5_9DIPT</name>
<dbReference type="InterPro" id="IPR029058">
    <property type="entry name" value="AB_hydrolase_fold"/>
</dbReference>
<dbReference type="AlphaFoldDB" id="U5EXF5"/>
<keyword evidence="3" id="KW-0378">Hydrolase</keyword>
<organism evidence="5">
    <name type="scientific">Corethrella appendiculata</name>
    <dbReference type="NCBI Taxonomy" id="1370023"/>
    <lineage>
        <taxon>Eukaryota</taxon>
        <taxon>Metazoa</taxon>
        <taxon>Ecdysozoa</taxon>
        <taxon>Arthropoda</taxon>
        <taxon>Hexapoda</taxon>
        <taxon>Insecta</taxon>
        <taxon>Pterygota</taxon>
        <taxon>Neoptera</taxon>
        <taxon>Endopterygota</taxon>
        <taxon>Diptera</taxon>
        <taxon>Nematocera</taxon>
        <taxon>Culicoidea</taxon>
        <taxon>Chaoboridae</taxon>
        <taxon>Corethrella</taxon>
    </lineage>
</organism>
<dbReference type="Pfam" id="PF02230">
    <property type="entry name" value="Abhydrolase_2"/>
    <property type="match status" value="1"/>
</dbReference>
<dbReference type="PANTHER" id="PTHR10655:SF17">
    <property type="entry name" value="LYSOPHOSPHOLIPASE-LIKE PROTEIN 1"/>
    <property type="match status" value="1"/>
</dbReference>
<proteinExistence type="evidence at transcript level"/>
<dbReference type="Gene3D" id="3.40.50.1820">
    <property type="entry name" value="alpha/beta hydrolase"/>
    <property type="match status" value="1"/>
</dbReference>
<protein>
    <recommendedName>
        <fullName evidence="2">palmitoyl-protein hydrolase</fullName>
        <ecNumber evidence="2">3.1.2.22</ecNumber>
    </recommendedName>
</protein>
<dbReference type="InterPro" id="IPR050565">
    <property type="entry name" value="LYPA1-2/EST-like"/>
</dbReference>
<sequence length="247" mass="27637">MRLIEKVIPPSSGRHTGTVIFFHGSGDTGNNLVEWIRFLLGKDMDFPHLKIIFPTAPVQPYTPLGGQNSNVWFDRRSISIDAKESRSSLAAIYETVQEILKREIGEGISPHRIIVGGFSMGGALALHTGYHLFLNQQQLGGIFACSSFLNRTSIVYESLSTASSDTKLPKLLMFHGDRDTLVPLKWGETTFQELRNSGVSGDFITLKNTLHELKKRQILQLCDWIQEIVPENENKPANSDDNIKTKL</sequence>
<dbReference type="InterPro" id="IPR003140">
    <property type="entry name" value="PLipase/COase/thioEstase"/>
</dbReference>
<dbReference type="GO" id="GO:0008474">
    <property type="term" value="F:palmitoyl-(protein) hydrolase activity"/>
    <property type="evidence" value="ECO:0007669"/>
    <property type="project" value="UniProtKB-EC"/>
</dbReference>
<evidence type="ECO:0000313" key="5">
    <source>
        <dbReference type="EMBL" id="JAB57308.1"/>
    </source>
</evidence>
<dbReference type="GO" id="GO:0052689">
    <property type="term" value="F:carboxylic ester hydrolase activity"/>
    <property type="evidence" value="ECO:0007669"/>
    <property type="project" value="TreeGrafter"/>
</dbReference>
<comment type="similarity">
    <text evidence="1">Belongs to the AB hydrolase superfamily. AB hydrolase 2 family.</text>
</comment>